<accession>A0A3L8STH6</accession>
<dbReference type="EMBL" id="QUSF01000007">
    <property type="protein sequence ID" value="RLW07852.1"/>
    <property type="molecule type" value="Genomic_DNA"/>
</dbReference>
<dbReference type="AlphaFoldDB" id="A0A3L8STH6"/>
<proteinExistence type="predicted"/>
<gene>
    <name evidence="1" type="ORF">DV515_00003800</name>
</gene>
<dbReference type="Proteomes" id="UP000276834">
    <property type="component" value="Unassembled WGS sequence"/>
</dbReference>
<reference evidence="1 2" key="1">
    <citation type="journal article" date="2018" name="Proc. R. Soc. B">
        <title>A non-coding region near Follistatin controls head colour polymorphism in the Gouldian finch.</title>
        <authorList>
            <person name="Toomey M.B."/>
            <person name="Marques C.I."/>
            <person name="Andrade P."/>
            <person name="Araujo P.M."/>
            <person name="Sabatino S."/>
            <person name="Gazda M.A."/>
            <person name="Afonso S."/>
            <person name="Lopes R.J."/>
            <person name="Corbo J.C."/>
            <person name="Carneiro M."/>
        </authorList>
    </citation>
    <scope>NUCLEOTIDE SEQUENCE [LARGE SCALE GENOMIC DNA]</scope>
    <source>
        <strain evidence="1">Red01</strain>
        <tissue evidence="1">Muscle</tissue>
    </source>
</reference>
<name>A0A3L8STH6_CHLGU</name>
<organism evidence="1 2">
    <name type="scientific">Chloebia gouldiae</name>
    <name type="common">Gouldian finch</name>
    <name type="synonym">Erythrura gouldiae</name>
    <dbReference type="NCBI Taxonomy" id="44316"/>
    <lineage>
        <taxon>Eukaryota</taxon>
        <taxon>Metazoa</taxon>
        <taxon>Chordata</taxon>
        <taxon>Craniata</taxon>
        <taxon>Vertebrata</taxon>
        <taxon>Euteleostomi</taxon>
        <taxon>Archelosauria</taxon>
        <taxon>Archosauria</taxon>
        <taxon>Dinosauria</taxon>
        <taxon>Saurischia</taxon>
        <taxon>Theropoda</taxon>
        <taxon>Coelurosauria</taxon>
        <taxon>Aves</taxon>
        <taxon>Neognathae</taxon>
        <taxon>Neoaves</taxon>
        <taxon>Telluraves</taxon>
        <taxon>Australaves</taxon>
        <taxon>Passeriformes</taxon>
        <taxon>Passeroidea</taxon>
        <taxon>Passeridae</taxon>
        <taxon>Chloebia</taxon>
    </lineage>
</organism>
<comment type="caution">
    <text evidence="1">The sequence shown here is derived from an EMBL/GenBank/DDBJ whole genome shotgun (WGS) entry which is preliminary data.</text>
</comment>
<sequence>MGRDCDVHEKDSDMHHSVVIIKETVFSAICTMVLQAEKCCFTTLENILQVDEMASGGFLHAQEDAMEEGVMERKEIIILKDIKCKRTSAGIARNGLAKPEILAFPKMLHNTTSTGRVLETKPSNDLKLARKMKHWGSPEPLVLNAGLPSAHKSNTGLIVLFDVHT</sequence>
<keyword evidence="2" id="KW-1185">Reference proteome</keyword>
<protein>
    <submittedName>
        <fullName evidence="1">Uncharacterized protein</fullName>
    </submittedName>
</protein>
<evidence type="ECO:0000313" key="1">
    <source>
        <dbReference type="EMBL" id="RLW07852.1"/>
    </source>
</evidence>
<evidence type="ECO:0000313" key="2">
    <source>
        <dbReference type="Proteomes" id="UP000276834"/>
    </source>
</evidence>